<evidence type="ECO:0000256" key="1">
    <source>
        <dbReference type="SAM" id="MobiDB-lite"/>
    </source>
</evidence>
<dbReference type="Proteomes" id="UP001219525">
    <property type="component" value="Unassembled WGS sequence"/>
</dbReference>
<organism evidence="2 3">
    <name type="scientific">Mycena pura</name>
    <dbReference type="NCBI Taxonomy" id="153505"/>
    <lineage>
        <taxon>Eukaryota</taxon>
        <taxon>Fungi</taxon>
        <taxon>Dikarya</taxon>
        <taxon>Basidiomycota</taxon>
        <taxon>Agaricomycotina</taxon>
        <taxon>Agaricomycetes</taxon>
        <taxon>Agaricomycetidae</taxon>
        <taxon>Agaricales</taxon>
        <taxon>Marasmiineae</taxon>
        <taxon>Mycenaceae</taxon>
        <taxon>Mycena</taxon>
    </lineage>
</organism>
<name>A0AAD6UXA9_9AGAR</name>
<dbReference type="AlphaFoldDB" id="A0AAD6UXA9"/>
<evidence type="ECO:0000313" key="2">
    <source>
        <dbReference type="EMBL" id="KAJ7194285.1"/>
    </source>
</evidence>
<sequence length="416" mass="45133">MCMPVAWSGNKLPLLDTRCHSGVPVSRTAGIKMYRERLEPTQKLSGTGPYLQKDSHGSCCAIRRVKRCRRFDGGVSDERRDGTVERQPINHIEGWDEIHGGAVWRGHSKGFCNTVGGDSAAQLLGPAANRRRSQIINYIPGIPASPREHQAIPDVGYPAVVPARVLALDRSGLDMVWHRPASYLLAALGASPLGLQRHANTYIAVAMSTKQPIISMSINTLKPNVSESANVAYPRVWNQSRAGVIEVEVVLTGIDCLATFSAVMLGLELEPFEQGDFSSLGVRGHWWGDTNVRFYFWHTFDTRLFNGRIERQEPKTASKNSFRDPKGGGVPRSSASRPTRPTSGRAPSPAPPHDDERASGIQAGRNRHALTEGGSDTSSWQQMSVNVAGVDSGSEHEVREGAGGAEALIPAAYLSA</sequence>
<evidence type="ECO:0000313" key="3">
    <source>
        <dbReference type="Proteomes" id="UP001219525"/>
    </source>
</evidence>
<dbReference type="EMBL" id="JARJCW010000099">
    <property type="protein sequence ID" value="KAJ7194285.1"/>
    <property type="molecule type" value="Genomic_DNA"/>
</dbReference>
<proteinExistence type="predicted"/>
<feature type="region of interest" description="Disordered" evidence="1">
    <location>
        <begin position="311"/>
        <end position="360"/>
    </location>
</feature>
<comment type="caution">
    <text evidence="2">The sequence shown here is derived from an EMBL/GenBank/DDBJ whole genome shotgun (WGS) entry which is preliminary data.</text>
</comment>
<feature type="compositionally biased region" description="Basic and acidic residues" evidence="1">
    <location>
        <begin position="311"/>
        <end position="326"/>
    </location>
</feature>
<reference evidence="2" key="1">
    <citation type="submission" date="2023-03" db="EMBL/GenBank/DDBJ databases">
        <title>Massive genome expansion in bonnet fungi (Mycena s.s.) driven by repeated elements and novel gene families across ecological guilds.</title>
        <authorList>
            <consortium name="Lawrence Berkeley National Laboratory"/>
            <person name="Harder C.B."/>
            <person name="Miyauchi S."/>
            <person name="Viragh M."/>
            <person name="Kuo A."/>
            <person name="Thoen E."/>
            <person name="Andreopoulos B."/>
            <person name="Lu D."/>
            <person name="Skrede I."/>
            <person name="Drula E."/>
            <person name="Henrissat B."/>
            <person name="Morin E."/>
            <person name="Kohler A."/>
            <person name="Barry K."/>
            <person name="LaButti K."/>
            <person name="Morin E."/>
            <person name="Salamov A."/>
            <person name="Lipzen A."/>
            <person name="Mereny Z."/>
            <person name="Hegedus B."/>
            <person name="Baldrian P."/>
            <person name="Stursova M."/>
            <person name="Weitz H."/>
            <person name="Taylor A."/>
            <person name="Grigoriev I.V."/>
            <person name="Nagy L.G."/>
            <person name="Martin F."/>
            <person name="Kauserud H."/>
        </authorList>
    </citation>
    <scope>NUCLEOTIDE SEQUENCE</scope>
    <source>
        <strain evidence="2">9144</strain>
    </source>
</reference>
<protein>
    <submittedName>
        <fullName evidence="2">Uncharacterized protein</fullName>
    </submittedName>
</protein>
<keyword evidence="3" id="KW-1185">Reference proteome</keyword>
<feature type="compositionally biased region" description="Low complexity" evidence="1">
    <location>
        <begin position="331"/>
        <end position="345"/>
    </location>
</feature>
<gene>
    <name evidence="2" type="ORF">GGX14DRAFT_404739</name>
</gene>
<accession>A0AAD6UXA9</accession>